<name>A0A6S6TZJ5_9GAMM</name>
<dbReference type="InterPro" id="IPR021306">
    <property type="entry name" value="DUF2878"/>
</dbReference>
<gene>
    <name evidence="2" type="ORF">HELGO_WM55109</name>
</gene>
<keyword evidence="1" id="KW-1133">Transmembrane helix</keyword>
<feature type="transmembrane region" description="Helical" evidence="1">
    <location>
        <begin position="15"/>
        <end position="44"/>
    </location>
</feature>
<accession>A0A6S6TZJ5</accession>
<evidence type="ECO:0000256" key="1">
    <source>
        <dbReference type="SAM" id="Phobius"/>
    </source>
</evidence>
<keyword evidence="1" id="KW-0812">Transmembrane</keyword>
<sequence>MSRNLLISNFVLFQIGWFACVLGGAYQAPLIGSLVAAVIIGIHVIRAQEPAKEMRLVVVALVIGLLFESLLTLNDLSVFTSGVL</sequence>
<dbReference type="Pfam" id="PF11086">
    <property type="entry name" value="DUF2878"/>
    <property type="match status" value="1"/>
</dbReference>
<proteinExistence type="predicted"/>
<feature type="non-terminal residue" evidence="2">
    <location>
        <position position="84"/>
    </location>
</feature>
<evidence type="ECO:0000313" key="2">
    <source>
        <dbReference type="EMBL" id="CAA6821873.1"/>
    </source>
</evidence>
<feature type="transmembrane region" description="Helical" evidence="1">
    <location>
        <begin position="56"/>
        <end position="74"/>
    </location>
</feature>
<organism evidence="2">
    <name type="scientific">uncultured Thiotrichaceae bacterium</name>
    <dbReference type="NCBI Taxonomy" id="298394"/>
    <lineage>
        <taxon>Bacteria</taxon>
        <taxon>Pseudomonadati</taxon>
        <taxon>Pseudomonadota</taxon>
        <taxon>Gammaproteobacteria</taxon>
        <taxon>Thiotrichales</taxon>
        <taxon>Thiotrichaceae</taxon>
        <taxon>environmental samples</taxon>
    </lineage>
</organism>
<keyword evidence="1" id="KW-0472">Membrane</keyword>
<dbReference type="AlphaFoldDB" id="A0A6S6TZJ5"/>
<dbReference type="PROSITE" id="PS51257">
    <property type="entry name" value="PROKAR_LIPOPROTEIN"/>
    <property type="match status" value="1"/>
</dbReference>
<reference evidence="2" key="1">
    <citation type="submission" date="2020-01" db="EMBL/GenBank/DDBJ databases">
        <authorList>
            <person name="Meier V. D."/>
            <person name="Meier V D."/>
        </authorList>
    </citation>
    <scope>NUCLEOTIDE SEQUENCE</scope>
    <source>
        <strain evidence="2">HLG_WM_MAG_08</strain>
    </source>
</reference>
<protein>
    <submittedName>
        <fullName evidence="2">Uncharacterized protein</fullName>
    </submittedName>
</protein>
<dbReference type="EMBL" id="CACVAV010000334">
    <property type="protein sequence ID" value="CAA6821873.1"/>
    <property type="molecule type" value="Genomic_DNA"/>
</dbReference>